<dbReference type="AlphaFoldDB" id="A0A428NV00"/>
<keyword evidence="3" id="KW-1185">Reference proteome</keyword>
<accession>A0A428NV00</accession>
<name>A0A428NV00_9HYPO</name>
<evidence type="ECO:0000256" key="1">
    <source>
        <dbReference type="SAM" id="MobiDB-lite"/>
    </source>
</evidence>
<proteinExistence type="predicted"/>
<evidence type="ECO:0000313" key="2">
    <source>
        <dbReference type="EMBL" id="RSL44581.1"/>
    </source>
</evidence>
<protein>
    <submittedName>
        <fullName evidence="2">Uncharacterized protein</fullName>
    </submittedName>
</protein>
<dbReference type="EMBL" id="NKCI01000287">
    <property type="protein sequence ID" value="RSL44581.1"/>
    <property type="molecule type" value="Genomic_DNA"/>
</dbReference>
<comment type="caution">
    <text evidence="2">The sequence shown here is derived from an EMBL/GenBank/DDBJ whole genome shotgun (WGS) entry which is preliminary data.</text>
</comment>
<feature type="region of interest" description="Disordered" evidence="1">
    <location>
        <begin position="1"/>
        <end position="34"/>
    </location>
</feature>
<reference evidence="2 3" key="1">
    <citation type="submission" date="2017-06" db="EMBL/GenBank/DDBJ databases">
        <title>Comparative genomic analysis of Ambrosia Fusariam Clade fungi.</title>
        <authorList>
            <person name="Stajich J.E."/>
            <person name="Carrillo J."/>
            <person name="Kijimoto T."/>
            <person name="Eskalen A."/>
            <person name="O'Donnell K."/>
            <person name="Kasson M."/>
        </authorList>
    </citation>
    <scope>NUCLEOTIDE SEQUENCE [LARGE SCALE GENOMIC DNA]</scope>
    <source>
        <strain evidence="2 3">NRRL62584</strain>
    </source>
</reference>
<dbReference type="Proteomes" id="UP000288168">
    <property type="component" value="Unassembled WGS sequence"/>
</dbReference>
<evidence type="ECO:0000313" key="3">
    <source>
        <dbReference type="Proteomes" id="UP000288168"/>
    </source>
</evidence>
<sequence>MGRFRRLFKRSTPPKEEKEEKEETKEKEGKGGKEEEEWASFMCRLVNKVVDDDNLGEVRRSVGEFIDKLHDGGKQMLINDLFTKLYTQEKRPRRCIPTTLPELIRVLDSFGTVDRDHPDINEIYNPFDVIYQMKESAKLRIDMHRVSEDNGLTIVAIMTGCLSAFFAKDCWPECVRATGLAVAERIQIYIGNQPPPCYAPLPPLPGSLPGARKRAEFQVGPDDDENKEG</sequence>
<feature type="compositionally biased region" description="Basic and acidic residues" evidence="1">
    <location>
        <begin position="13"/>
        <end position="33"/>
    </location>
</feature>
<feature type="region of interest" description="Disordered" evidence="1">
    <location>
        <begin position="201"/>
        <end position="229"/>
    </location>
</feature>
<gene>
    <name evidence="2" type="ORF">CEP54_014621</name>
</gene>
<organism evidence="2 3">
    <name type="scientific">Fusarium duplospermum</name>
    <dbReference type="NCBI Taxonomy" id="1325734"/>
    <lineage>
        <taxon>Eukaryota</taxon>
        <taxon>Fungi</taxon>
        <taxon>Dikarya</taxon>
        <taxon>Ascomycota</taxon>
        <taxon>Pezizomycotina</taxon>
        <taxon>Sordariomycetes</taxon>
        <taxon>Hypocreomycetidae</taxon>
        <taxon>Hypocreales</taxon>
        <taxon>Nectriaceae</taxon>
        <taxon>Fusarium</taxon>
        <taxon>Fusarium solani species complex</taxon>
    </lineage>
</organism>